<proteinExistence type="inferred from homology"/>
<dbReference type="AlphaFoldDB" id="A0A4R6RPX1"/>
<evidence type="ECO:0000256" key="15">
    <source>
        <dbReference type="ARBA" id="ARBA00032605"/>
    </source>
</evidence>
<comment type="catalytic activity">
    <reaction evidence="18 19">
        <text>alpha-ribazole 5'-phosphate + adenosylcob(III)inamide-GDP = adenosylcob(III)alamin 5'-phosphate + GMP + H(+)</text>
        <dbReference type="Rhea" id="RHEA:23560"/>
        <dbReference type="ChEBI" id="CHEBI:15378"/>
        <dbReference type="ChEBI" id="CHEBI:57918"/>
        <dbReference type="ChEBI" id="CHEBI:58115"/>
        <dbReference type="ChEBI" id="CHEBI:60487"/>
        <dbReference type="ChEBI" id="CHEBI:60493"/>
        <dbReference type="EC" id="2.7.8.26"/>
    </reaction>
</comment>
<evidence type="ECO:0000256" key="19">
    <source>
        <dbReference type="HAMAP-Rule" id="MF_00719"/>
    </source>
</evidence>
<keyword evidence="21" id="KW-1185">Reference proteome</keyword>
<comment type="function">
    <text evidence="14 19">Joins adenosylcobinamide-GDP and alpha-ribazole to generate adenosylcobalamin (Ado-cobalamin). Also synthesizes adenosylcobalamin 5'-phosphate from adenosylcobinamide-GDP and alpha-ribazole 5'-phosphate.</text>
</comment>
<comment type="pathway">
    <text evidence="3 19">Cofactor biosynthesis; adenosylcobalamin biosynthesis; adenosylcobalamin from cob(II)yrinate a,c-diamide: step 7/7.</text>
</comment>
<comment type="subcellular location">
    <subcellularLocation>
        <location evidence="2 19">Cell membrane</location>
        <topology evidence="2 19">Multi-pass membrane protein</topology>
    </subcellularLocation>
</comment>
<keyword evidence="13 19" id="KW-0472">Membrane</keyword>
<evidence type="ECO:0000256" key="13">
    <source>
        <dbReference type="ARBA" id="ARBA00023136"/>
    </source>
</evidence>
<dbReference type="Proteomes" id="UP000294593">
    <property type="component" value="Unassembled WGS sequence"/>
</dbReference>
<evidence type="ECO:0000256" key="2">
    <source>
        <dbReference type="ARBA" id="ARBA00004651"/>
    </source>
</evidence>
<evidence type="ECO:0000256" key="12">
    <source>
        <dbReference type="ARBA" id="ARBA00022989"/>
    </source>
</evidence>
<comment type="caution">
    <text evidence="20">The sequence shown here is derived from an EMBL/GenBank/DDBJ whole genome shotgun (WGS) entry which is preliminary data.</text>
</comment>
<dbReference type="EMBL" id="SNXW01000001">
    <property type="protein sequence ID" value="TDP88177.1"/>
    <property type="molecule type" value="Genomic_DNA"/>
</dbReference>
<dbReference type="HAMAP" id="MF_00719">
    <property type="entry name" value="CobS"/>
    <property type="match status" value="1"/>
</dbReference>
<keyword evidence="10 19" id="KW-0812">Transmembrane</keyword>
<sequence length="297" mass="31680">MTSLLHAVRHTLSHELRLFFVALQFLTRVPVPAWVGWQPQWLQSCLRHFPLVGAMVGLWGALVLVLAAQWWPPAVAVGLSMAATVWLTGAFHEDGWADTCDALGGHVGRERALTIMKDSRIGAYGAIGLVLMLGLKATVLASLATPRLQELNSAETSHVREVLLAWTAMALVWCHALSRLVPVVLIRLLPYAGDADHAKAKPLAMQVSGAQVLAAAGGTTLVAGAMWLCLAQAGWPTGTLLAAMGQTLGAAVIAGVFCHRWFQRRLGGFTGDALGASQQLCELMALLAWLSVVHPVA</sequence>
<evidence type="ECO:0000256" key="3">
    <source>
        <dbReference type="ARBA" id="ARBA00004663"/>
    </source>
</evidence>
<evidence type="ECO:0000256" key="1">
    <source>
        <dbReference type="ARBA" id="ARBA00001946"/>
    </source>
</evidence>
<evidence type="ECO:0000256" key="4">
    <source>
        <dbReference type="ARBA" id="ARBA00010561"/>
    </source>
</evidence>
<evidence type="ECO:0000313" key="21">
    <source>
        <dbReference type="Proteomes" id="UP000294593"/>
    </source>
</evidence>
<evidence type="ECO:0000256" key="8">
    <source>
        <dbReference type="ARBA" id="ARBA00022573"/>
    </source>
</evidence>
<feature type="transmembrane region" description="Helical" evidence="19">
    <location>
        <begin position="18"/>
        <end position="37"/>
    </location>
</feature>
<evidence type="ECO:0000256" key="18">
    <source>
        <dbReference type="ARBA" id="ARBA00049504"/>
    </source>
</evidence>
<dbReference type="UniPathway" id="UPA00148">
    <property type="reaction ID" value="UER00238"/>
</dbReference>
<dbReference type="PANTHER" id="PTHR34148:SF1">
    <property type="entry name" value="ADENOSYLCOBINAMIDE-GDP RIBAZOLETRANSFERASE"/>
    <property type="match status" value="1"/>
</dbReference>
<dbReference type="PANTHER" id="PTHR34148">
    <property type="entry name" value="ADENOSYLCOBINAMIDE-GDP RIBAZOLETRANSFERASE"/>
    <property type="match status" value="1"/>
</dbReference>
<comment type="catalytic activity">
    <reaction evidence="17 19">
        <text>alpha-ribazole + adenosylcob(III)inamide-GDP = adenosylcob(III)alamin + GMP + H(+)</text>
        <dbReference type="Rhea" id="RHEA:16049"/>
        <dbReference type="ChEBI" id="CHEBI:10329"/>
        <dbReference type="ChEBI" id="CHEBI:15378"/>
        <dbReference type="ChEBI" id="CHEBI:18408"/>
        <dbReference type="ChEBI" id="CHEBI:58115"/>
        <dbReference type="ChEBI" id="CHEBI:60487"/>
        <dbReference type="EC" id="2.7.8.26"/>
    </reaction>
</comment>
<evidence type="ECO:0000256" key="7">
    <source>
        <dbReference type="ARBA" id="ARBA00022475"/>
    </source>
</evidence>
<dbReference type="GO" id="GO:0009236">
    <property type="term" value="P:cobalamin biosynthetic process"/>
    <property type="evidence" value="ECO:0007669"/>
    <property type="project" value="UniProtKB-UniRule"/>
</dbReference>
<dbReference type="RefSeq" id="WP_166643408.1">
    <property type="nucleotide sequence ID" value="NZ_JBASTO010000133.1"/>
</dbReference>
<keyword evidence="7 19" id="KW-1003">Cell membrane</keyword>
<evidence type="ECO:0000256" key="11">
    <source>
        <dbReference type="ARBA" id="ARBA00022842"/>
    </source>
</evidence>
<keyword evidence="11 19" id="KW-0460">Magnesium</keyword>
<feature type="transmembrane region" description="Helical" evidence="19">
    <location>
        <begin position="121"/>
        <end position="143"/>
    </location>
</feature>
<keyword evidence="9 19" id="KW-0808">Transferase</keyword>
<name>A0A4R6RPX1_9BURK</name>
<evidence type="ECO:0000256" key="17">
    <source>
        <dbReference type="ARBA" id="ARBA00048623"/>
    </source>
</evidence>
<feature type="transmembrane region" description="Helical" evidence="19">
    <location>
        <begin position="49"/>
        <end position="71"/>
    </location>
</feature>
<evidence type="ECO:0000256" key="5">
    <source>
        <dbReference type="ARBA" id="ARBA00013200"/>
    </source>
</evidence>
<keyword evidence="8 19" id="KW-0169">Cobalamin biosynthesis</keyword>
<dbReference type="GO" id="GO:0008818">
    <property type="term" value="F:cobalamin 5'-phosphate synthase activity"/>
    <property type="evidence" value="ECO:0007669"/>
    <property type="project" value="UniProtKB-UniRule"/>
</dbReference>
<dbReference type="GO" id="GO:0005886">
    <property type="term" value="C:plasma membrane"/>
    <property type="evidence" value="ECO:0007669"/>
    <property type="project" value="UniProtKB-SubCell"/>
</dbReference>
<dbReference type="GO" id="GO:0051073">
    <property type="term" value="F:adenosylcobinamide-GDP ribazoletransferase activity"/>
    <property type="evidence" value="ECO:0007669"/>
    <property type="project" value="UniProtKB-UniRule"/>
</dbReference>
<keyword evidence="12 19" id="KW-1133">Transmembrane helix</keyword>
<evidence type="ECO:0000256" key="14">
    <source>
        <dbReference type="ARBA" id="ARBA00025228"/>
    </source>
</evidence>
<accession>A0A4R6RPX1</accession>
<dbReference type="EC" id="2.7.8.26" evidence="5 19"/>
<reference evidence="20 21" key="1">
    <citation type="submission" date="2019-03" db="EMBL/GenBank/DDBJ databases">
        <title>Genomic Encyclopedia of Type Strains, Phase IV (KMG-IV): sequencing the most valuable type-strain genomes for metagenomic binning, comparative biology and taxonomic classification.</title>
        <authorList>
            <person name="Goeker M."/>
        </authorList>
    </citation>
    <scope>NUCLEOTIDE SEQUENCE [LARGE SCALE GENOMIC DNA]</scope>
    <source>
        <strain evidence="20 21">DSM 11901</strain>
    </source>
</reference>
<evidence type="ECO:0000256" key="10">
    <source>
        <dbReference type="ARBA" id="ARBA00022692"/>
    </source>
</evidence>
<gene>
    <name evidence="19" type="primary">cobS</name>
    <name evidence="20" type="ORF">EV672_101321</name>
</gene>
<comment type="similarity">
    <text evidence="4 19">Belongs to the CobS family.</text>
</comment>
<evidence type="ECO:0000256" key="16">
    <source>
        <dbReference type="ARBA" id="ARBA00032853"/>
    </source>
</evidence>
<organism evidence="20 21">
    <name type="scientific">Aquabacterium commune</name>
    <dbReference type="NCBI Taxonomy" id="70586"/>
    <lineage>
        <taxon>Bacteria</taxon>
        <taxon>Pseudomonadati</taxon>
        <taxon>Pseudomonadota</taxon>
        <taxon>Betaproteobacteria</taxon>
        <taxon>Burkholderiales</taxon>
        <taxon>Aquabacterium</taxon>
    </lineage>
</organism>
<evidence type="ECO:0000256" key="9">
    <source>
        <dbReference type="ARBA" id="ARBA00022679"/>
    </source>
</evidence>
<comment type="cofactor">
    <cofactor evidence="1 19">
        <name>Mg(2+)</name>
        <dbReference type="ChEBI" id="CHEBI:18420"/>
    </cofactor>
</comment>
<evidence type="ECO:0000313" key="20">
    <source>
        <dbReference type="EMBL" id="TDP88177.1"/>
    </source>
</evidence>
<evidence type="ECO:0000256" key="6">
    <source>
        <dbReference type="ARBA" id="ARBA00015850"/>
    </source>
</evidence>
<dbReference type="InterPro" id="IPR003805">
    <property type="entry name" value="CobS"/>
</dbReference>
<feature type="transmembrane region" description="Helical" evidence="19">
    <location>
        <begin position="239"/>
        <end position="258"/>
    </location>
</feature>
<dbReference type="Pfam" id="PF02654">
    <property type="entry name" value="CobS"/>
    <property type="match status" value="1"/>
</dbReference>
<feature type="transmembrane region" description="Helical" evidence="19">
    <location>
        <begin position="210"/>
        <end position="233"/>
    </location>
</feature>
<protein>
    <recommendedName>
        <fullName evidence="6 19">Adenosylcobinamide-GDP ribazoletransferase</fullName>
        <ecNumber evidence="5 19">2.7.8.26</ecNumber>
    </recommendedName>
    <alternativeName>
        <fullName evidence="16 19">Cobalamin synthase</fullName>
    </alternativeName>
    <alternativeName>
        <fullName evidence="15 19">Cobalamin-5'-phosphate synthase</fullName>
    </alternativeName>
</protein>